<dbReference type="InterPro" id="IPR010982">
    <property type="entry name" value="Lambda_DNA-bd_dom_sf"/>
</dbReference>
<evidence type="ECO:0000313" key="3">
    <source>
        <dbReference type="Proteomes" id="UP000190696"/>
    </source>
</evidence>
<dbReference type="PANTHER" id="PTHR46558">
    <property type="entry name" value="TRACRIPTIONAL REGULATORY PROTEIN-RELATED-RELATED"/>
    <property type="match status" value="1"/>
</dbReference>
<dbReference type="SMART" id="SM00530">
    <property type="entry name" value="HTH_XRE"/>
    <property type="match status" value="1"/>
</dbReference>
<gene>
    <name evidence="2" type="ORF">BW900_29760</name>
</gene>
<dbReference type="SUPFAM" id="SSF47413">
    <property type="entry name" value="lambda repressor-like DNA-binding domains"/>
    <property type="match status" value="1"/>
</dbReference>
<sequence length="260" mass="29457">MKFGEKLSKLRKENGFSQETLAEQLNTSRQAISKWENGQGFPETEKLLMIGNIFEVSIDYLLKDSAENNEGNEEGYYVSREMAEGFLISTQKIAKHIGLGFGFFALAFEPYLILGKNSMLGILLIIVIATLGIISFATLGFDQGQYTILKKEVLLFDSNYFKELTVRYEGFKRKYSGIVVIGVCLLAVGFLAFALEKKLEMGILAPYYPIFVFLIAVGLYMSVRTLTILSAYQLLVNNDEHTSRFSFKLKQKAKKKFDEF</sequence>
<name>A0A1S8FZT9_BACMY</name>
<dbReference type="PROSITE" id="PS50943">
    <property type="entry name" value="HTH_CROC1"/>
    <property type="match status" value="1"/>
</dbReference>
<evidence type="ECO:0000256" key="1">
    <source>
        <dbReference type="ARBA" id="ARBA00023125"/>
    </source>
</evidence>
<evidence type="ECO:0000313" key="2">
    <source>
        <dbReference type="EMBL" id="OOR02925.1"/>
    </source>
</evidence>
<keyword evidence="1" id="KW-0238">DNA-binding</keyword>
<dbReference type="Pfam" id="PF12844">
    <property type="entry name" value="HTH_19"/>
    <property type="match status" value="1"/>
</dbReference>
<protein>
    <submittedName>
        <fullName evidence="2">Transcriptional regulator</fullName>
    </submittedName>
</protein>
<dbReference type="EMBL" id="MUAI01000073">
    <property type="protein sequence ID" value="OOR02925.1"/>
    <property type="molecule type" value="Genomic_DNA"/>
</dbReference>
<dbReference type="Gene3D" id="1.10.260.40">
    <property type="entry name" value="lambda repressor-like DNA-binding domains"/>
    <property type="match status" value="1"/>
</dbReference>
<dbReference type="RefSeq" id="WP_077295763.1">
    <property type="nucleotide sequence ID" value="NZ_JBCMHW010000092.1"/>
</dbReference>
<dbReference type="AlphaFoldDB" id="A0A1S8FZT9"/>
<organism evidence="2 3">
    <name type="scientific">Bacillus mycoides</name>
    <dbReference type="NCBI Taxonomy" id="1405"/>
    <lineage>
        <taxon>Bacteria</taxon>
        <taxon>Bacillati</taxon>
        <taxon>Bacillota</taxon>
        <taxon>Bacilli</taxon>
        <taxon>Bacillales</taxon>
        <taxon>Bacillaceae</taxon>
        <taxon>Bacillus</taxon>
        <taxon>Bacillus cereus group</taxon>
    </lineage>
</organism>
<proteinExistence type="predicted"/>
<comment type="caution">
    <text evidence="2">The sequence shown here is derived from an EMBL/GenBank/DDBJ whole genome shotgun (WGS) entry which is preliminary data.</text>
</comment>
<dbReference type="Proteomes" id="UP000190696">
    <property type="component" value="Unassembled WGS sequence"/>
</dbReference>
<dbReference type="PANTHER" id="PTHR46558:SF13">
    <property type="entry name" value="HTH-TYPE TRANSCRIPTIONAL REGULATOR IMMR"/>
    <property type="match status" value="1"/>
</dbReference>
<accession>A0A1S9SYT9</accession>
<dbReference type="GO" id="GO:0003677">
    <property type="term" value="F:DNA binding"/>
    <property type="evidence" value="ECO:0007669"/>
    <property type="project" value="UniProtKB-KW"/>
</dbReference>
<reference evidence="2 3" key="1">
    <citation type="submission" date="2017-01" db="EMBL/GenBank/DDBJ databases">
        <title>Bacillus cereus isolates.</title>
        <authorList>
            <person name="Beno S.M."/>
        </authorList>
    </citation>
    <scope>NUCLEOTIDE SEQUENCE [LARGE SCALE GENOMIC DNA]</scope>
    <source>
        <strain evidence="2 3">FSL W7-1108</strain>
    </source>
</reference>
<dbReference type="InterPro" id="IPR001387">
    <property type="entry name" value="Cro/C1-type_HTH"/>
</dbReference>
<accession>A0A1S8FZT9</accession>
<dbReference type="CDD" id="cd00093">
    <property type="entry name" value="HTH_XRE"/>
    <property type="match status" value="1"/>
</dbReference>